<evidence type="ECO:0000313" key="3">
    <source>
        <dbReference type="Proteomes" id="UP000648239"/>
    </source>
</evidence>
<name>A0A8J6Y6G5_9BACT</name>
<dbReference type="AlphaFoldDB" id="A0A8J6Y6G5"/>
<accession>A0A8J6Y6G5</accession>
<proteinExistence type="predicted"/>
<evidence type="ECO:0000313" key="2">
    <source>
        <dbReference type="EMBL" id="MBD3869129.1"/>
    </source>
</evidence>
<organism evidence="2 3">
    <name type="scientific">Candidatus Polarisedimenticola svalbardensis</name>
    <dbReference type="NCBI Taxonomy" id="2886004"/>
    <lineage>
        <taxon>Bacteria</taxon>
        <taxon>Pseudomonadati</taxon>
        <taxon>Acidobacteriota</taxon>
        <taxon>Candidatus Polarisedimenticolia</taxon>
        <taxon>Candidatus Polarisedimenticolales</taxon>
        <taxon>Candidatus Polarisedimenticolaceae</taxon>
        <taxon>Candidatus Polarisedimenticola</taxon>
    </lineage>
</organism>
<dbReference type="EMBL" id="JACXWD010000061">
    <property type="protein sequence ID" value="MBD3869129.1"/>
    <property type="molecule type" value="Genomic_DNA"/>
</dbReference>
<keyword evidence="1" id="KW-0175">Coiled coil</keyword>
<feature type="coiled-coil region" evidence="1">
    <location>
        <begin position="78"/>
        <end position="105"/>
    </location>
</feature>
<evidence type="ECO:0000256" key="1">
    <source>
        <dbReference type="SAM" id="Coils"/>
    </source>
</evidence>
<protein>
    <submittedName>
        <fullName evidence="2">Uncharacterized protein</fullName>
    </submittedName>
</protein>
<gene>
    <name evidence="2" type="ORF">IFK94_13485</name>
</gene>
<dbReference type="Proteomes" id="UP000648239">
    <property type="component" value="Unassembled WGS sequence"/>
</dbReference>
<sequence>MMNRNMTSLARDRRTARPVFRSFLDGIVLLALTALLLTVQVTPVDDRATASAGDDRQPIQASLFPSINAARPVTTPPAATACNGLEQLELEMEILQDDTEALVIVVRRGEGAAADFIPAVVRPEV</sequence>
<reference evidence="2 3" key="1">
    <citation type="submission" date="2020-08" db="EMBL/GenBank/DDBJ databases">
        <title>Acidobacteriota in marine sediments use diverse sulfur dissimilation pathways.</title>
        <authorList>
            <person name="Wasmund K."/>
        </authorList>
    </citation>
    <scope>NUCLEOTIDE SEQUENCE [LARGE SCALE GENOMIC DNA]</scope>
    <source>
        <strain evidence="2">MAG AM4</strain>
    </source>
</reference>
<comment type="caution">
    <text evidence="2">The sequence shown here is derived from an EMBL/GenBank/DDBJ whole genome shotgun (WGS) entry which is preliminary data.</text>
</comment>